<dbReference type="CDD" id="cd19049">
    <property type="entry name" value="LGIC_TM_anion"/>
    <property type="match status" value="1"/>
</dbReference>
<keyword evidence="8" id="KW-0406">Ion transport</keyword>
<dbReference type="AlphaFoldDB" id="A0A7R8CZ47"/>
<evidence type="ECO:0000256" key="8">
    <source>
        <dbReference type="ARBA" id="ARBA00023065"/>
    </source>
</evidence>
<keyword evidence="10" id="KW-0407">Ion channel</keyword>
<dbReference type="PANTHER" id="PTHR18945">
    <property type="entry name" value="NEUROTRANSMITTER GATED ION CHANNEL"/>
    <property type="match status" value="1"/>
</dbReference>
<evidence type="ECO:0000256" key="5">
    <source>
        <dbReference type="ARBA" id="ARBA00022692"/>
    </source>
</evidence>
<feature type="transmembrane region" description="Helical" evidence="12">
    <location>
        <begin position="261"/>
        <end position="282"/>
    </location>
</feature>
<reference evidence="15" key="1">
    <citation type="submission" date="2021-02" db="EMBL/GenBank/DDBJ databases">
        <authorList>
            <person name="Bekaert M."/>
        </authorList>
    </citation>
    <scope>NUCLEOTIDE SEQUENCE</scope>
    <source>
        <strain evidence="15">IoA-00</strain>
    </source>
</reference>
<dbReference type="InterPro" id="IPR006028">
    <property type="entry name" value="GABAA/Glycine_rcpt"/>
</dbReference>
<evidence type="ECO:0000256" key="1">
    <source>
        <dbReference type="ARBA" id="ARBA00004141"/>
    </source>
</evidence>
<dbReference type="SUPFAM" id="SSF90112">
    <property type="entry name" value="Neurotransmitter-gated ion-channel transmembrane pore"/>
    <property type="match status" value="1"/>
</dbReference>
<evidence type="ECO:0000256" key="3">
    <source>
        <dbReference type="ARBA" id="ARBA00022448"/>
    </source>
</evidence>
<dbReference type="InterPro" id="IPR006029">
    <property type="entry name" value="Neurotrans-gated_channel_TM"/>
</dbReference>
<dbReference type="InterPro" id="IPR038050">
    <property type="entry name" value="Neuro_actylchol_rec"/>
</dbReference>
<evidence type="ECO:0000256" key="6">
    <source>
        <dbReference type="ARBA" id="ARBA00022729"/>
    </source>
</evidence>
<feature type="domain" description="Neurotransmitter-gated ion-channel ligand-binding" evidence="13">
    <location>
        <begin position="61"/>
        <end position="238"/>
    </location>
</feature>
<dbReference type="Pfam" id="PF02932">
    <property type="entry name" value="Neur_chan_memb"/>
    <property type="match status" value="1"/>
</dbReference>
<feature type="region of interest" description="Disordered" evidence="11">
    <location>
        <begin position="367"/>
        <end position="408"/>
    </location>
</feature>
<dbReference type="GO" id="GO:0099095">
    <property type="term" value="F:ligand-gated monoatomic anion channel activity"/>
    <property type="evidence" value="ECO:0007669"/>
    <property type="project" value="UniProtKB-ARBA"/>
</dbReference>
<dbReference type="GO" id="GO:0004888">
    <property type="term" value="F:transmembrane signaling receptor activity"/>
    <property type="evidence" value="ECO:0007669"/>
    <property type="project" value="InterPro"/>
</dbReference>
<keyword evidence="9 12" id="KW-0472">Membrane</keyword>
<dbReference type="Gene3D" id="1.20.58.390">
    <property type="entry name" value="Neurotransmitter-gated ion-channel transmembrane domain"/>
    <property type="match status" value="1"/>
</dbReference>
<proteinExistence type="predicted"/>
<keyword evidence="4" id="KW-1003">Cell membrane</keyword>
<protein>
    <submittedName>
        <fullName evidence="15">(salmon louse) hypothetical protein</fullName>
    </submittedName>
</protein>
<evidence type="ECO:0000256" key="10">
    <source>
        <dbReference type="ARBA" id="ARBA00023303"/>
    </source>
</evidence>
<organism evidence="15 16">
    <name type="scientific">Lepeophtheirus salmonis</name>
    <name type="common">Salmon louse</name>
    <name type="synonym">Caligus salmonis</name>
    <dbReference type="NCBI Taxonomy" id="72036"/>
    <lineage>
        <taxon>Eukaryota</taxon>
        <taxon>Metazoa</taxon>
        <taxon>Ecdysozoa</taxon>
        <taxon>Arthropoda</taxon>
        <taxon>Crustacea</taxon>
        <taxon>Multicrustacea</taxon>
        <taxon>Hexanauplia</taxon>
        <taxon>Copepoda</taxon>
        <taxon>Siphonostomatoida</taxon>
        <taxon>Caligidae</taxon>
        <taxon>Lepeophtheirus</taxon>
    </lineage>
</organism>
<evidence type="ECO:0000256" key="12">
    <source>
        <dbReference type="SAM" id="Phobius"/>
    </source>
</evidence>
<feature type="domain" description="Neurotransmitter-gated ion-channel transmembrane" evidence="14">
    <location>
        <begin position="265"/>
        <end position="366"/>
    </location>
</feature>
<evidence type="ECO:0000313" key="16">
    <source>
        <dbReference type="Proteomes" id="UP000675881"/>
    </source>
</evidence>
<dbReference type="EMBL" id="HG994585">
    <property type="protein sequence ID" value="CAF2973709.1"/>
    <property type="molecule type" value="Genomic_DNA"/>
</dbReference>
<keyword evidence="5 12" id="KW-0812">Transmembrane</keyword>
<feature type="transmembrane region" description="Helical" evidence="12">
    <location>
        <begin position="291"/>
        <end position="308"/>
    </location>
</feature>
<evidence type="ECO:0000259" key="14">
    <source>
        <dbReference type="Pfam" id="PF02932"/>
    </source>
</evidence>
<dbReference type="InterPro" id="IPR006202">
    <property type="entry name" value="Neur_chan_lig-bd"/>
</dbReference>
<dbReference type="InterPro" id="IPR036719">
    <property type="entry name" value="Neuro-gated_channel_TM_sf"/>
</dbReference>
<accession>A0A7R8CZ47</accession>
<dbReference type="InterPro" id="IPR036734">
    <property type="entry name" value="Neur_chan_lig-bd_sf"/>
</dbReference>
<evidence type="ECO:0000256" key="4">
    <source>
        <dbReference type="ARBA" id="ARBA00022475"/>
    </source>
</evidence>
<comment type="subcellular location">
    <subcellularLocation>
        <location evidence="2">Cell membrane</location>
    </subcellularLocation>
    <subcellularLocation>
        <location evidence="1">Membrane</location>
        <topology evidence="1">Multi-pass membrane protein</topology>
    </subcellularLocation>
</comment>
<dbReference type="Gene3D" id="2.70.170.10">
    <property type="entry name" value="Neurotransmitter-gated ion-channel ligand-binding domain"/>
    <property type="match status" value="1"/>
</dbReference>
<keyword evidence="6" id="KW-0732">Signal</keyword>
<keyword evidence="3" id="KW-0813">Transport</keyword>
<dbReference type="GO" id="GO:0005230">
    <property type="term" value="F:extracellular ligand-gated monoatomic ion channel activity"/>
    <property type="evidence" value="ECO:0007669"/>
    <property type="project" value="InterPro"/>
</dbReference>
<keyword evidence="7 12" id="KW-1133">Transmembrane helix</keyword>
<evidence type="ECO:0000256" key="2">
    <source>
        <dbReference type="ARBA" id="ARBA00004236"/>
    </source>
</evidence>
<evidence type="ECO:0000256" key="9">
    <source>
        <dbReference type="ARBA" id="ARBA00023136"/>
    </source>
</evidence>
<name>A0A7R8CZ47_LEPSM</name>
<dbReference type="InterPro" id="IPR006201">
    <property type="entry name" value="Neur_channel"/>
</dbReference>
<evidence type="ECO:0000313" key="15">
    <source>
        <dbReference type="EMBL" id="CAF2973709.1"/>
    </source>
</evidence>
<feature type="transmembrane region" description="Helical" evidence="12">
    <location>
        <begin position="323"/>
        <end position="346"/>
    </location>
</feature>
<gene>
    <name evidence="15" type="ORF">LSAA_12053</name>
</gene>
<dbReference type="Pfam" id="PF02931">
    <property type="entry name" value="Neur_chan_LBD"/>
    <property type="match status" value="1"/>
</dbReference>
<evidence type="ECO:0000256" key="11">
    <source>
        <dbReference type="SAM" id="MobiDB-lite"/>
    </source>
</evidence>
<dbReference type="PRINTS" id="PR00253">
    <property type="entry name" value="GABAARECEPTR"/>
</dbReference>
<dbReference type="SUPFAM" id="SSF63712">
    <property type="entry name" value="Nicotinic receptor ligand binding domain-like"/>
    <property type="match status" value="1"/>
</dbReference>
<dbReference type="Proteomes" id="UP000675881">
    <property type="component" value="Chromosome 6"/>
</dbReference>
<dbReference type="InterPro" id="IPR018000">
    <property type="entry name" value="Neurotransmitter_ion_chnl_CS"/>
</dbReference>
<dbReference type="OrthoDB" id="6346517at2759"/>
<dbReference type="GO" id="GO:0005254">
    <property type="term" value="F:chloride channel activity"/>
    <property type="evidence" value="ECO:0007669"/>
    <property type="project" value="UniProtKB-ARBA"/>
</dbReference>
<dbReference type="GO" id="GO:0005886">
    <property type="term" value="C:plasma membrane"/>
    <property type="evidence" value="ECO:0007669"/>
    <property type="project" value="UniProtKB-SubCell"/>
</dbReference>
<sequence>MSDTDTDMESEHLFDQSKSVPETERFILEDDNYCKNNRTYVWCLPLDYNMEKHPFTYSHLINKSLPWNYDFKFVVEEISNVNDKAQTMSISMYFGVSWLDPRLKINSSASEWSEARTGPKNEVNISPGSLRYIWYPELEIYGLEKFGRQRVLKEMSGVRIRKNKTIHYELGVRITISCRMMFDDYPLDAHTCQFQVGSYYDSNKTVQCSSSYVYDQIRQRSLQHYITFEELPEKDRSVVLPSGTYAACGFQIQLVRKQMQYLVQVYLPSCMFVVTSWVSFLIKPEVVPGRMALLVTLFLVLINIFNSVRERAPISSKLNAIDLYLVVCIFLVFGALMEYAVILLLLKQRRKPKRSIDSGLRKMFNNGEAQPLQGGSTNFEAGRPTPQKKRIESRDELQSPPKNQIANYDTPVDPHVYAICDNIDAWAMWLSPPSFVVFNIAYWMAYQHVEVDPPETTPLL</sequence>
<evidence type="ECO:0000256" key="7">
    <source>
        <dbReference type="ARBA" id="ARBA00022989"/>
    </source>
</evidence>
<evidence type="ECO:0000259" key="13">
    <source>
        <dbReference type="Pfam" id="PF02931"/>
    </source>
</evidence>
<dbReference type="PROSITE" id="PS00236">
    <property type="entry name" value="NEUROTR_ION_CHANNEL"/>
    <property type="match status" value="1"/>
</dbReference>
<keyword evidence="16" id="KW-1185">Reference proteome</keyword>